<evidence type="ECO:0000313" key="1">
    <source>
        <dbReference type="EMBL" id="SJL08116.1"/>
    </source>
</evidence>
<name>A0A284RH92_ARMOS</name>
<proteinExistence type="predicted"/>
<dbReference type="Proteomes" id="UP000219338">
    <property type="component" value="Unassembled WGS sequence"/>
</dbReference>
<sequence>MQTGTCCPIRQRLLHVHEVQPVGTETGYTFSVTKYRTRKLSKKPRGQGAHYYLELLVLKVNGRGLGRIGFALTFDFALDAY</sequence>
<dbReference type="EMBL" id="FUEG01000009">
    <property type="protein sequence ID" value="SJL08116.1"/>
    <property type="molecule type" value="Genomic_DNA"/>
</dbReference>
<gene>
    <name evidence="1" type="ORF">ARMOST_11479</name>
</gene>
<dbReference type="AlphaFoldDB" id="A0A284RH92"/>
<reference evidence="2" key="1">
    <citation type="journal article" date="2017" name="Nat. Ecol. Evol.">
        <title>Genome expansion and lineage-specific genetic innovations in the forest pathogenic fungi Armillaria.</title>
        <authorList>
            <person name="Sipos G."/>
            <person name="Prasanna A.N."/>
            <person name="Walter M.C."/>
            <person name="O'Connor E."/>
            <person name="Balint B."/>
            <person name="Krizsan K."/>
            <person name="Kiss B."/>
            <person name="Hess J."/>
            <person name="Varga T."/>
            <person name="Slot J."/>
            <person name="Riley R."/>
            <person name="Boka B."/>
            <person name="Rigling D."/>
            <person name="Barry K."/>
            <person name="Lee J."/>
            <person name="Mihaltcheva S."/>
            <person name="LaButti K."/>
            <person name="Lipzen A."/>
            <person name="Waldron R."/>
            <person name="Moloney N.M."/>
            <person name="Sperisen C."/>
            <person name="Kredics L."/>
            <person name="Vagvoelgyi C."/>
            <person name="Patrignani A."/>
            <person name="Fitzpatrick D."/>
            <person name="Nagy I."/>
            <person name="Doyle S."/>
            <person name="Anderson J.B."/>
            <person name="Grigoriev I.V."/>
            <person name="Gueldener U."/>
            <person name="Muensterkoetter M."/>
            <person name="Nagy L.G."/>
        </authorList>
    </citation>
    <scope>NUCLEOTIDE SEQUENCE [LARGE SCALE GENOMIC DNA]</scope>
    <source>
        <strain evidence="2">C18/9</strain>
    </source>
</reference>
<protein>
    <submittedName>
        <fullName evidence="1">Uncharacterized protein</fullName>
    </submittedName>
</protein>
<accession>A0A284RH92</accession>
<evidence type="ECO:0000313" key="2">
    <source>
        <dbReference type="Proteomes" id="UP000219338"/>
    </source>
</evidence>
<keyword evidence="2" id="KW-1185">Reference proteome</keyword>
<organism evidence="1 2">
    <name type="scientific">Armillaria ostoyae</name>
    <name type="common">Armillaria root rot fungus</name>
    <dbReference type="NCBI Taxonomy" id="47428"/>
    <lineage>
        <taxon>Eukaryota</taxon>
        <taxon>Fungi</taxon>
        <taxon>Dikarya</taxon>
        <taxon>Basidiomycota</taxon>
        <taxon>Agaricomycotina</taxon>
        <taxon>Agaricomycetes</taxon>
        <taxon>Agaricomycetidae</taxon>
        <taxon>Agaricales</taxon>
        <taxon>Marasmiineae</taxon>
        <taxon>Physalacriaceae</taxon>
        <taxon>Armillaria</taxon>
    </lineage>
</organism>